<reference evidence="2" key="1">
    <citation type="journal article" date="2019" name="Environ. Microbiol.">
        <title>Fungal ecological strategies reflected in gene transcription - a case study of two litter decomposers.</title>
        <authorList>
            <person name="Barbi F."/>
            <person name="Kohler A."/>
            <person name="Barry K."/>
            <person name="Baskaran P."/>
            <person name="Daum C."/>
            <person name="Fauchery L."/>
            <person name="Ihrmark K."/>
            <person name="Kuo A."/>
            <person name="LaButti K."/>
            <person name="Lipzen A."/>
            <person name="Morin E."/>
            <person name="Grigoriev I.V."/>
            <person name="Henrissat B."/>
            <person name="Lindahl B."/>
            <person name="Martin F."/>
        </authorList>
    </citation>
    <scope>NUCLEOTIDE SEQUENCE</scope>
    <source>
        <strain evidence="2">JB14</strain>
    </source>
</reference>
<gene>
    <name evidence="2" type="ORF">BT96DRAFT_999164</name>
</gene>
<evidence type="ECO:0000313" key="2">
    <source>
        <dbReference type="EMBL" id="KAE9393722.1"/>
    </source>
</evidence>
<feature type="compositionally biased region" description="Polar residues" evidence="1">
    <location>
        <begin position="91"/>
        <end position="114"/>
    </location>
</feature>
<evidence type="ECO:0000256" key="1">
    <source>
        <dbReference type="SAM" id="MobiDB-lite"/>
    </source>
</evidence>
<name>A0A6A4H697_9AGAR</name>
<proteinExistence type="predicted"/>
<protein>
    <submittedName>
        <fullName evidence="2">Uncharacterized protein</fullName>
    </submittedName>
</protein>
<sequence length="254" mass="27217">MCSQRTHLHSLHMWNLFQHSVLGTARRRITAFSPSSAAPVPPAITMDTDSGATQFVFKTLYDDEGNEFTVRTPVRDQTAIPMVVDPEEVPQSPTFLTAGTRQRATAVPTNSRDASCSQSQVSRGRSQTRRSSRASGRGDKDPFAEQSGDNPNPNDGNGGGEDPDRTDPSGDRPTGGPSGGPPAGGAAGLVPTEPTPQQLLALFQNFTGSLDTLGQVLGNMRGDTGDAGKNKVRSRLFLRTLERGNFILSWYCIT</sequence>
<dbReference type="Proteomes" id="UP000799118">
    <property type="component" value="Unassembled WGS sequence"/>
</dbReference>
<dbReference type="AlphaFoldDB" id="A0A6A4H697"/>
<dbReference type="EMBL" id="ML769565">
    <property type="protein sequence ID" value="KAE9393722.1"/>
    <property type="molecule type" value="Genomic_DNA"/>
</dbReference>
<accession>A0A6A4H697</accession>
<feature type="region of interest" description="Disordered" evidence="1">
    <location>
        <begin position="79"/>
        <end position="192"/>
    </location>
</feature>
<feature type="compositionally biased region" description="Low complexity" evidence="1">
    <location>
        <begin position="115"/>
        <end position="125"/>
    </location>
</feature>
<evidence type="ECO:0000313" key="3">
    <source>
        <dbReference type="Proteomes" id="UP000799118"/>
    </source>
</evidence>
<keyword evidence="3" id="KW-1185">Reference proteome</keyword>
<feature type="compositionally biased region" description="Gly residues" evidence="1">
    <location>
        <begin position="176"/>
        <end position="187"/>
    </location>
</feature>
<organism evidence="2 3">
    <name type="scientific">Gymnopus androsaceus JB14</name>
    <dbReference type="NCBI Taxonomy" id="1447944"/>
    <lineage>
        <taxon>Eukaryota</taxon>
        <taxon>Fungi</taxon>
        <taxon>Dikarya</taxon>
        <taxon>Basidiomycota</taxon>
        <taxon>Agaricomycotina</taxon>
        <taxon>Agaricomycetes</taxon>
        <taxon>Agaricomycetidae</taxon>
        <taxon>Agaricales</taxon>
        <taxon>Marasmiineae</taxon>
        <taxon>Omphalotaceae</taxon>
        <taxon>Gymnopus</taxon>
    </lineage>
</organism>